<dbReference type="InterPro" id="IPR016712">
    <property type="entry name" value="Rbsml_bS1m-like"/>
</dbReference>
<dbReference type="GO" id="GO:0070124">
    <property type="term" value="P:mitochondrial translational initiation"/>
    <property type="evidence" value="ECO:0007669"/>
    <property type="project" value="TreeGrafter"/>
</dbReference>
<dbReference type="PANTHER" id="PTHR28058:SF1">
    <property type="entry name" value="SMALL RIBOSOMAL SUBUNIT PROTEIN BS1M"/>
    <property type="match status" value="1"/>
</dbReference>
<protein>
    <submittedName>
        <fullName evidence="1">Mitochondrial ribosomal protein subunit L51-b</fullName>
    </submittedName>
</protein>
<name>A0AAF0AW69_9SCHI</name>
<organism evidence="1 2">
    <name type="scientific">Schizosaccharomyces osmophilus</name>
    <dbReference type="NCBI Taxonomy" id="2545709"/>
    <lineage>
        <taxon>Eukaryota</taxon>
        <taxon>Fungi</taxon>
        <taxon>Dikarya</taxon>
        <taxon>Ascomycota</taxon>
        <taxon>Taphrinomycotina</taxon>
        <taxon>Schizosaccharomycetes</taxon>
        <taxon>Schizosaccharomycetales</taxon>
        <taxon>Schizosaccharomycetaceae</taxon>
        <taxon>Schizosaccharomyces</taxon>
    </lineage>
</organism>
<dbReference type="GO" id="GO:0003735">
    <property type="term" value="F:structural constituent of ribosome"/>
    <property type="evidence" value="ECO:0007669"/>
    <property type="project" value="TreeGrafter"/>
</dbReference>
<gene>
    <name evidence="1" type="primary">mug178</name>
    <name evidence="1" type="ORF">SOMG_00129</name>
</gene>
<dbReference type="GeneID" id="80873616"/>
<dbReference type="AlphaFoldDB" id="A0AAF0AW69"/>
<keyword evidence="2" id="KW-1185">Reference proteome</keyword>
<dbReference type="Proteomes" id="UP001212411">
    <property type="component" value="Chromosome 1"/>
</dbReference>
<dbReference type="Pfam" id="PF11709">
    <property type="entry name" value="Mit_ribos_Mrp51"/>
    <property type="match status" value="1"/>
</dbReference>
<evidence type="ECO:0000313" key="2">
    <source>
        <dbReference type="Proteomes" id="UP001212411"/>
    </source>
</evidence>
<dbReference type="KEGG" id="som:SOMG_00129"/>
<dbReference type="GO" id="GO:0005763">
    <property type="term" value="C:mitochondrial small ribosomal subunit"/>
    <property type="evidence" value="ECO:0007669"/>
    <property type="project" value="TreeGrafter"/>
</dbReference>
<sequence length="234" mass="26629">MKFIDLFRNSRAVTLTRIIPEDLTVKPGNACFPSLQALTAKKSQRNRGDWGVKRKFPIFSTRHISVDQFDTPESQCSFSPSDRFVRTLKRLQDLNLPVTNRKVEDYDKFAQFFLPQSFPYSNAYLAQKPNLQRGALYANIQLLDSSSEQETMRSKMNTFISTKNIPLPFSYGRSTASSKELMFGVAGIITSTGSTRDPRPNDMSFYVQTLSADKDGRIIPSLNRKNKMLQADVF</sequence>
<proteinExistence type="predicted"/>
<accession>A0AAF0AW69</accession>
<dbReference type="EMBL" id="CP115611">
    <property type="protein sequence ID" value="WBW72740.1"/>
    <property type="molecule type" value="Genomic_DNA"/>
</dbReference>
<keyword evidence="1" id="KW-0687">Ribonucleoprotein</keyword>
<keyword evidence="1" id="KW-0689">Ribosomal protein</keyword>
<dbReference type="RefSeq" id="XP_056036983.1">
    <property type="nucleotide sequence ID" value="XM_056178927.1"/>
</dbReference>
<dbReference type="PANTHER" id="PTHR28058">
    <property type="entry name" value="37S RIBOSOMAL PROTEIN MRP51, MITOCHONDRIAL"/>
    <property type="match status" value="1"/>
</dbReference>
<evidence type="ECO:0000313" key="1">
    <source>
        <dbReference type="EMBL" id="WBW72740.1"/>
    </source>
</evidence>
<reference evidence="1 2" key="1">
    <citation type="journal article" date="2023" name="G3 (Bethesda)">
        <title>A high-quality reference genome for the fission yeast Schizosaccharomyces osmophilus.</title>
        <authorList>
            <person name="Jia G.S."/>
            <person name="Zhang W.C."/>
            <person name="Liang Y."/>
            <person name="Liu X.H."/>
            <person name="Rhind N."/>
            <person name="Pidoux A."/>
            <person name="Brysch-Herzberg M."/>
            <person name="Du L.L."/>
        </authorList>
    </citation>
    <scope>NUCLEOTIDE SEQUENCE [LARGE SCALE GENOMIC DNA]</scope>
    <source>
        <strain evidence="1 2">CBS 15793</strain>
    </source>
</reference>